<comment type="subcellular location">
    <subcellularLocation>
        <location evidence="9">Endoplasmic reticulum membrane</location>
        <topology evidence="9">Multi-pass membrane protein</topology>
    </subcellularLocation>
</comment>
<dbReference type="GO" id="GO:0005789">
    <property type="term" value="C:endoplasmic reticulum membrane"/>
    <property type="evidence" value="ECO:0007669"/>
    <property type="project" value="UniProtKB-SubCell"/>
</dbReference>
<comment type="cofactor">
    <cofactor evidence="8 9">
        <name>Zn(2+)</name>
        <dbReference type="ChEBI" id="CHEBI:29105"/>
    </cofactor>
    <text evidence="8 9">Binds 1 zinc ion per subunit.</text>
</comment>
<keyword evidence="4 8" id="KW-0862">Zinc</keyword>
<dbReference type="GO" id="GO:0046872">
    <property type="term" value="F:metal ion binding"/>
    <property type="evidence" value="ECO:0007669"/>
    <property type="project" value="UniProtKB-UniRule"/>
</dbReference>
<dbReference type="PANTHER" id="PTHR10120">
    <property type="entry name" value="CAAX PRENYL PROTEASE 1"/>
    <property type="match status" value="1"/>
</dbReference>
<feature type="domain" description="CAAX prenyl protease 1 N-terminal" evidence="11">
    <location>
        <begin position="58"/>
        <end position="237"/>
    </location>
</feature>
<feature type="binding site" evidence="8">
    <location>
        <position position="340"/>
    </location>
    <ligand>
        <name>Zn(2+)</name>
        <dbReference type="ChEBI" id="CHEBI:29105"/>
        <note>catalytic</note>
    </ligand>
</feature>
<dbReference type="Pfam" id="PF16491">
    <property type="entry name" value="Peptidase_M48_N"/>
    <property type="match status" value="1"/>
</dbReference>
<keyword evidence="9" id="KW-0256">Endoplasmic reticulum</keyword>
<keyword evidence="5 9" id="KW-0482">Metalloprotease</keyword>
<dbReference type="EMBL" id="LNIX01000009">
    <property type="protein sequence ID" value="OXA50056.1"/>
    <property type="molecule type" value="Genomic_DNA"/>
</dbReference>
<dbReference type="OMA" id="SWGFCKF"/>
<comment type="catalytic activity">
    <reaction evidence="6 9">
        <text>Hydrolyzes the peptide bond -P2-(S-farnesyl or geranylgeranyl)C-P1'-P2'-P3'-COOH where P1' and P2' are amino acids with aliphatic side chains and P3' is any C-terminal residue.</text>
        <dbReference type="EC" id="3.4.24.84"/>
    </reaction>
</comment>
<evidence type="ECO:0000256" key="9">
    <source>
        <dbReference type="RuleBase" id="RU366005"/>
    </source>
</evidence>
<evidence type="ECO:0000256" key="1">
    <source>
        <dbReference type="ARBA" id="ARBA00022670"/>
    </source>
</evidence>
<name>A0A226E0Q2_FOLCA</name>
<sequence>MVDTSEDRLSFKEIITWEQWTTLAPFKLGKILFGWIYLRIFIDVLICFLQIYKDWNCTEIPTTFRGQGVTAERFERSRTYRLHKHYAKIGCYAYILGVVHYIYIGKGALYLLWNWSGDILTVLGIWPASWDQEIGWTIIFIIIATIFFNVFDTPIRAFDTFVVEQYHGFNHQSVIFFIKDELKINAVEVMIGLPIGTIVVYIVKVTPHFYWYLWAVSLLMMAFFIVLYPRWILPLFDEHVSLPEGPLRRGLTQLAEKCGFPLKDVVILRESNRTAHTLTYFVEFDRIVLSDNFLRTYLIEHASENAVVHPSPQTRAEIQAEQDLRGVGCTEEEIVALVAHEMGHWKANHLWWNVLLAFVNLGCFFGAFSAYYNSSVMYEAFHFPKASKKPILIGLFIVFNHILDTVNFVTDLALRKVARVCILKADLFAVKLGYGDPLRRAILKTNIDDYNIGEFDPIYTFYFLDRPSLSERLQLIDAQLRKMQ</sequence>
<comment type="function">
    <text evidence="9">Proteolytically removes the C-terminal three residues of farnesylated proteins.</text>
</comment>
<keyword evidence="13" id="KW-1185">Reference proteome</keyword>
<gene>
    <name evidence="12" type="ORF">Fcan01_15197</name>
</gene>
<keyword evidence="2 8" id="KW-0479">Metal-binding</keyword>
<evidence type="ECO:0000256" key="5">
    <source>
        <dbReference type="ARBA" id="ARBA00023049"/>
    </source>
</evidence>
<evidence type="ECO:0000256" key="2">
    <source>
        <dbReference type="ARBA" id="ARBA00022723"/>
    </source>
</evidence>
<protein>
    <recommendedName>
        <fullName evidence="9">CAAX prenyl protease</fullName>
        <ecNumber evidence="9">3.4.24.84</ecNumber>
    </recommendedName>
</protein>
<keyword evidence="1 9" id="KW-0645">Protease</keyword>
<dbReference type="STRING" id="158441.A0A226E0Q2"/>
<dbReference type="Gene3D" id="3.30.2010.10">
    <property type="entry name" value="Metalloproteases ('zincins'), catalytic domain"/>
    <property type="match status" value="1"/>
</dbReference>
<dbReference type="GO" id="GO:0071586">
    <property type="term" value="P:CAAX-box protein processing"/>
    <property type="evidence" value="ECO:0007669"/>
    <property type="project" value="UniProtKB-UniRule"/>
</dbReference>
<dbReference type="InterPro" id="IPR027057">
    <property type="entry name" value="CAXX_Prtase_1"/>
</dbReference>
<feature type="active site" evidence="7">
    <location>
        <position position="341"/>
    </location>
</feature>
<dbReference type="AlphaFoldDB" id="A0A226E0Q2"/>
<evidence type="ECO:0000259" key="10">
    <source>
        <dbReference type="Pfam" id="PF01435"/>
    </source>
</evidence>
<evidence type="ECO:0000259" key="11">
    <source>
        <dbReference type="Pfam" id="PF16491"/>
    </source>
</evidence>
<organism evidence="12 13">
    <name type="scientific">Folsomia candida</name>
    <name type="common">Springtail</name>
    <dbReference type="NCBI Taxonomy" id="158441"/>
    <lineage>
        <taxon>Eukaryota</taxon>
        <taxon>Metazoa</taxon>
        <taxon>Ecdysozoa</taxon>
        <taxon>Arthropoda</taxon>
        <taxon>Hexapoda</taxon>
        <taxon>Collembola</taxon>
        <taxon>Entomobryomorpha</taxon>
        <taxon>Isotomoidea</taxon>
        <taxon>Isotomidae</taxon>
        <taxon>Proisotominae</taxon>
        <taxon>Folsomia</taxon>
    </lineage>
</organism>
<dbReference type="InterPro" id="IPR032456">
    <property type="entry name" value="Peptidase_M48_N"/>
</dbReference>
<proteinExistence type="inferred from homology"/>
<evidence type="ECO:0000256" key="6">
    <source>
        <dbReference type="ARBA" id="ARBA00044456"/>
    </source>
</evidence>
<feature type="transmembrane region" description="Helical" evidence="9">
    <location>
        <begin position="350"/>
        <end position="371"/>
    </location>
</feature>
<reference evidence="12 13" key="1">
    <citation type="submission" date="2015-12" db="EMBL/GenBank/DDBJ databases">
        <title>The genome of Folsomia candida.</title>
        <authorList>
            <person name="Faddeeva A."/>
            <person name="Derks M.F."/>
            <person name="Anvar Y."/>
            <person name="Smit S."/>
            <person name="Van Straalen N."/>
            <person name="Roelofs D."/>
        </authorList>
    </citation>
    <scope>NUCLEOTIDE SEQUENCE [LARGE SCALE GENOMIC DNA]</scope>
    <source>
        <strain evidence="12 13">VU population</strain>
        <tissue evidence="12">Whole body</tissue>
    </source>
</reference>
<feature type="transmembrane region" description="Helical" evidence="9">
    <location>
        <begin position="391"/>
        <end position="414"/>
    </location>
</feature>
<evidence type="ECO:0000313" key="13">
    <source>
        <dbReference type="Proteomes" id="UP000198287"/>
    </source>
</evidence>
<dbReference type="OrthoDB" id="360839at2759"/>
<feature type="transmembrane region" description="Helical" evidence="9">
    <location>
        <begin position="184"/>
        <end position="203"/>
    </location>
</feature>
<dbReference type="Proteomes" id="UP000198287">
    <property type="component" value="Unassembled WGS sequence"/>
</dbReference>
<feature type="transmembrane region" description="Helical" evidence="9">
    <location>
        <begin position="209"/>
        <end position="228"/>
    </location>
</feature>
<comment type="caution">
    <text evidence="12">The sequence shown here is derived from an EMBL/GenBank/DDBJ whole genome shotgun (WGS) entry which is preliminary data.</text>
</comment>
<keyword evidence="9" id="KW-1133">Transmembrane helix</keyword>
<dbReference type="Pfam" id="PF01435">
    <property type="entry name" value="Peptidase_M48"/>
    <property type="match status" value="1"/>
</dbReference>
<evidence type="ECO:0000256" key="8">
    <source>
        <dbReference type="PIRSR" id="PIRSR627057-2"/>
    </source>
</evidence>
<feature type="transmembrane region" description="Helical" evidence="9">
    <location>
        <begin position="133"/>
        <end position="151"/>
    </location>
</feature>
<evidence type="ECO:0000256" key="4">
    <source>
        <dbReference type="ARBA" id="ARBA00022833"/>
    </source>
</evidence>
<evidence type="ECO:0000256" key="3">
    <source>
        <dbReference type="ARBA" id="ARBA00022801"/>
    </source>
</evidence>
<evidence type="ECO:0000256" key="7">
    <source>
        <dbReference type="PIRSR" id="PIRSR627057-1"/>
    </source>
</evidence>
<feature type="transmembrane region" description="Helical" evidence="9">
    <location>
        <begin position="32"/>
        <end position="52"/>
    </location>
</feature>
<dbReference type="GO" id="GO:0004222">
    <property type="term" value="F:metalloendopeptidase activity"/>
    <property type="evidence" value="ECO:0007669"/>
    <property type="project" value="UniProtKB-UniRule"/>
</dbReference>
<comment type="similarity">
    <text evidence="9">Belongs to the peptidase M48A family.</text>
</comment>
<keyword evidence="9" id="KW-0472">Membrane</keyword>
<evidence type="ECO:0000313" key="12">
    <source>
        <dbReference type="EMBL" id="OXA50056.1"/>
    </source>
</evidence>
<dbReference type="InterPro" id="IPR001915">
    <property type="entry name" value="Peptidase_M48"/>
</dbReference>
<feature type="transmembrane region" description="Helical" evidence="9">
    <location>
        <begin position="91"/>
        <end position="113"/>
    </location>
</feature>
<dbReference type="EC" id="3.4.24.84" evidence="9"/>
<dbReference type="CDD" id="cd07343">
    <property type="entry name" value="M48A_Zmpste24p_like"/>
    <property type="match status" value="1"/>
</dbReference>
<feature type="active site" description="Proton donor" evidence="7">
    <location>
        <position position="426"/>
    </location>
</feature>
<keyword evidence="3 9" id="KW-0378">Hydrolase</keyword>
<keyword evidence="9" id="KW-0812">Transmembrane</keyword>
<feature type="domain" description="Peptidase M48" evidence="10">
    <location>
        <begin position="244"/>
        <end position="477"/>
    </location>
</feature>
<feature type="binding site" evidence="8">
    <location>
        <position position="344"/>
    </location>
    <ligand>
        <name>Zn(2+)</name>
        <dbReference type="ChEBI" id="CHEBI:29105"/>
        <note>catalytic</note>
    </ligand>
</feature>
<accession>A0A226E0Q2</accession>